<evidence type="ECO:0000313" key="5">
    <source>
        <dbReference type="Proteomes" id="UP000030754"/>
    </source>
</evidence>
<feature type="signal peptide" evidence="3">
    <location>
        <begin position="1"/>
        <end position="20"/>
    </location>
</feature>
<dbReference type="RefSeq" id="XP_013441001.1">
    <property type="nucleotide sequence ID" value="XM_013585547.1"/>
</dbReference>
<dbReference type="GeneID" id="25474863"/>
<dbReference type="VEuPathDB" id="ToxoDB:ENH_00047090"/>
<reference evidence="4" key="2">
    <citation type="submission" date="2013-10" db="EMBL/GenBank/DDBJ databases">
        <authorList>
            <person name="Aslett M."/>
        </authorList>
    </citation>
    <scope>NUCLEOTIDE SEQUENCE [LARGE SCALE GENOMIC DNA]</scope>
    <source>
        <strain evidence="4">Houghton</strain>
    </source>
</reference>
<evidence type="ECO:0000256" key="2">
    <source>
        <dbReference type="SAM" id="MobiDB-lite"/>
    </source>
</evidence>
<proteinExistence type="predicted"/>
<feature type="coiled-coil region" evidence="1">
    <location>
        <begin position="72"/>
        <end position="99"/>
    </location>
</feature>
<dbReference type="Proteomes" id="UP000030754">
    <property type="component" value="Unassembled WGS sequence"/>
</dbReference>
<protein>
    <submittedName>
        <fullName evidence="4">56 kDa gametocyte antigen, related</fullName>
    </submittedName>
</protein>
<feature type="region of interest" description="Disordered" evidence="2">
    <location>
        <begin position="38"/>
        <end position="65"/>
    </location>
</feature>
<evidence type="ECO:0000256" key="1">
    <source>
        <dbReference type="SAM" id="Coils"/>
    </source>
</evidence>
<keyword evidence="3" id="KW-0732">Signal</keyword>
<organism evidence="4 5">
    <name type="scientific">Eimeria necatrix</name>
    <dbReference type="NCBI Taxonomy" id="51315"/>
    <lineage>
        <taxon>Eukaryota</taxon>
        <taxon>Sar</taxon>
        <taxon>Alveolata</taxon>
        <taxon>Apicomplexa</taxon>
        <taxon>Conoidasida</taxon>
        <taxon>Coccidia</taxon>
        <taxon>Eucoccidiorida</taxon>
        <taxon>Eimeriorina</taxon>
        <taxon>Eimeriidae</taxon>
        <taxon>Eimeria</taxon>
    </lineage>
</organism>
<keyword evidence="5" id="KW-1185">Reference proteome</keyword>
<keyword evidence="1" id="KW-0175">Coiled coil</keyword>
<dbReference type="AlphaFoldDB" id="U6MMG9"/>
<gene>
    <name evidence="4" type="ORF">ENH_00047090</name>
</gene>
<dbReference type="OrthoDB" id="347288at2759"/>
<accession>U6MMG9</accession>
<name>U6MMG9_9EIME</name>
<dbReference type="EMBL" id="HG722842">
    <property type="protein sequence ID" value="CDJ63639.1"/>
    <property type="molecule type" value="Genomic_DNA"/>
</dbReference>
<feature type="chain" id="PRO_5004675187" evidence="3">
    <location>
        <begin position="21"/>
        <end position="479"/>
    </location>
</feature>
<sequence>MTRLSLCALAVALAVGQSMAVPTTVENTVHPYAEMGTYQEGEAPGAPDESSTTTTTPSPSPEAPDQWLENFVRAVQRQLQLQESMMRQLVKEIQEYLSRAFNWDENQSAAYTRVNEMMDMITNRMTTALDGANELMATSEAMDPETLPRATRKYMKEVRVQDVVVDSLWASLRGVQTSAWMNGVTAVEKEETAPLAGRAAEEFLHRMYHNLRAAGMAEEDISRFMPKTEYAAPREQPRNMGRKGRYGYSYGYPYYSYGYSYPYYSYGYSYPYYSYSYPYYSYSSYRYPAYSYGYPLYSYSSYSYPAYSYSYPYYSSSWYWRRLRPAACPDCPPPAPPGPPRRPPPCPDCPPAANNMPPTTPPMNTPLAGAPMMPPMMPPARGLGTEPLGMAMGMGMGPMTGYGYPPMMDSTPDFPAFNEPMGYPTDPINSIPTMNNMETPFENTNYRNLAPLDMPPFFPDTPMRPTTIPTPFSFVPTPP</sequence>
<feature type="compositionally biased region" description="Low complexity" evidence="2">
    <location>
        <begin position="46"/>
        <end position="57"/>
    </location>
</feature>
<evidence type="ECO:0000256" key="3">
    <source>
        <dbReference type="SAM" id="SignalP"/>
    </source>
</evidence>
<evidence type="ECO:0000313" key="4">
    <source>
        <dbReference type="EMBL" id="CDJ63639.1"/>
    </source>
</evidence>
<reference evidence="4" key="1">
    <citation type="submission" date="2013-10" db="EMBL/GenBank/DDBJ databases">
        <title>Genomic analysis of the causative agents of coccidiosis in chickens.</title>
        <authorList>
            <person name="Reid A.J."/>
            <person name="Blake D."/>
            <person name="Billington K."/>
            <person name="Browne H."/>
            <person name="Dunn M."/>
            <person name="Hung S."/>
            <person name="Kawahara F."/>
            <person name="Miranda-Saavedra D."/>
            <person name="Mourier T."/>
            <person name="Nagra H."/>
            <person name="Otto T.D."/>
            <person name="Rawlings N."/>
            <person name="Sanchez A."/>
            <person name="Sanders M."/>
            <person name="Subramaniam C."/>
            <person name="Tay Y."/>
            <person name="Dear P."/>
            <person name="Doerig C."/>
            <person name="Gruber A."/>
            <person name="Parkinson J."/>
            <person name="Shirley M."/>
            <person name="Wan K.L."/>
            <person name="Berriman M."/>
            <person name="Tomley F."/>
            <person name="Pain A."/>
        </authorList>
    </citation>
    <scope>NUCLEOTIDE SEQUENCE [LARGE SCALE GENOMIC DNA]</scope>
    <source>
        <strain evidence="4">Houghton</strain>
    </source>
</reference>